<dbReference type="EMBL" id="FZRA01000001">
    <property type="protein sequence ID" value="SNU06008.1"/>
    <property type="molecule type" value="Genomic_DNA"/>
</dbReference>
<dbReference type="AlphaFoldDB" id="A0A239R5I3"/>
<reference evidence="1 2" key="1">
    <citation type="submission" date="2017-07" db="EMBL/GenBank/DDBJ databases">
        <authorList>
            <person name="Sun Z.S."/>
            <person name="Albrecht U."/>
            <person name="Echele G."/>
            <person name="Lee C.C."/>
        </authorList>
    </citation>
    <scope>NUCLEOTIDE SEQUENCE [LARGE SCALE GENOMIC DNA]</scope>
    <source>
        <strain evidence="1 2">AR3</strain>
    </source>
</reference>
<evidence type="ECO:0000313" key="2">
    <source>
        <dbReference type="Proteomes" id="UP000214649"/>
    </source>
</evidence>
<dbReference type="Proteomes" id="UP000214649">
    <property type="component" value="Unassembled WGS sequence"/>
</dbReference>
<proteinExistence type="predicted"/>
<name>A0A239R5I3_STREI</name>
<gene>
    <name evidence="1" type="ORF">SAMN05216470_0108</name>
</gene>
<sequence>MFTLKKTAKELTKLALIGPAVLLPIIFML</sequence>
<organism evidence="1 2">
    <name type="scientific">Streptococcus equinus</name>
    <name type="common">Streptococcus bovis</name>
    <dbReference type="NCBI Taxonomy" id="1335"/>
    <lineage>
        <taxon>Bacteria</taxon>
        <taxon>Bacillati</taxon>
        <taxon>Bacillota</taxon>
        <taxon>Bacilli</taxon>
        <taxon>Lactobacillales</taxon>
        <taxon>Streptococcaceae</taxon>
        <taxon>Streptococcus</taxon>
    </lineage>
</organism>
<protein>
    <submittedName>
        <fullName evidence="1">Uncharacterized protein</fullName>
    </submittedName>
</protein>
<accession>A0A239R5I3</accession>
<evidence type="ECO:0000313" key="1">
    <source>
        <dbReference type="EMBL" id="SNU06008.1"/>
    </source>
</evidence>